<dbReference type="AlphaFoldDB" id="A0A1U7LI50"/>
<evidence type="ECO:0000313" key="2">
    <source>
        <dbReference type="Proteomes" id="UP000186594"/>
    </source>
</evidence>
<gene>
    <name evidence="1" type="ORF">NEOLI_002515</name>
</gene>
<keyword evidence="2" id="KW-1185">Reference proteome</keyword>
<dbReference type="InterPro" id="IPR029028">
    <property type="entry name" value="Alpha/beta_knot_MTases"/>
</dbReference>
<comment type="caution">
    <text evidence="1">The sequence shown here is derived from an EMBL/GenBank/DDBJ whole genome shotgun (WGS) entry which is preliminary data.</text>
</comment>
<dbReference type="STRING" id="1198029.A0A1U7LI50"/>
<sequence length="332" mass="37575">MPIIGAKPKQIPFPEHMFRLKGSHNPIIEHMERLQKNKSYRLERRHCIVQGKNDIRALIRDNVPISGLGISAPEEWWKPNEVLTPAIDVIRNPEKWPATRQYLVSIDMTRKILGSQARPAKHDLWAEVPFPDIPYPAKGELKRLICLNHVNSGQVMGLLIRTARALGWQAAYTMRGSIDFYDPQAICMSRAHTLRFPHIMGTISGLFTHCAEMELTPIITTPLPRSQLANAQPNQLHFWRPDDSVVDPQTLPKSIAFVVGTKSFRDYDPFISKNAIYMALPMPGPQVNSVNVGSLASIGLFELNRLTGWNTTTQKEAVELEEEDEDVGFKPF</sequence>
<organism evidence="1 2">
    <name type="scientific">Neolecta irregularis (strain DAH-3)</name>
    <dbReference type="NCBI Taxonomy" id="1198029"/>
    <lineage>
        <taxon>Eukaryota</taxon>
        <taxon>Fungi</taxon>
        <taxon>Dikarya</taxon>
        <taxon>Ascomycota</taxon>
        <taxon>Taphrinomycotina</taxon>
        <taxon>Neolectales</taxon>
        <taxon>Neolectaceae</taxon>
        <taxon>Neolecta</taxon>
    </lineage>
</organism>
<evidence type="ECO:0000313" key="1">
    <source>
        <dbReference type="EMBL" id="OLL22336.1"/>
    </source>
</evidence>
<dbReference type="SUPFAM" id="SSF75217">
    <property type="entry name" value="alpha/beta knot"/>
    <property type="match status" value="1"/>
</dbReference>
<dbReference type="PANTHER" id="PTHR43191">
    <property type="entry name" value="RRNA METHYLTRANSFERASE 3"/>
    <property type="match status" value="1"/>
</dbReference>
<dbReference type="EMBL" id="LXFE01003465">
    <property type="protein sequence ID" value="OLL22336.1"/>
    <property type="molecule type" value="Genomic_DNA"/>
</dbReference>
<dbReference type="GO" id="GO:0003723">
    <property type="term" value="F:RNA binding"/>
    <property type="evidence" value="ECO:0007669"/>
    <property type="project" value="TreeGrafter"/>
</dbReference>
<reference evidence="1 2" key="1">
    <citation type="submission" date="2016-04" db="EMBL/GenBank/DDBJ databases">
        <title>Evolutionary innovation and constraint leading to complex multicellularity in the Ascomycota.</title>
        <authorList>
            <person name="Cisse O."/>
            <person name="Nguyen A."/>
            <person name="Hewitt D.A."/>
            <person name="Jedd G."/>
            <person name="Stajich J.E."/>
        </authorList>
    </citation>
    <scope>NUCLEOTIDE SEQUENCE [LARGE SCALE GENOMIC DNA]</scope>
    <source>
        <strain evidence="1 2">DAH-3</strain>
    </source>
</reference>
<protein>
    <submittedName>
        <fullName evidence="1">Uncharacterized protein</fullName>
    </submittedName>
</protein>
<dbReference type="Gene3D" id="3.40.1280.10">
    <property type="match status" value="1"/>
</dbReference>
<name>A0A1U7LI50_NEOID</name>
<dbReference type="PANTHER" id="PTHR43191:SF2">
    <property type="entry name" value="RRNA METHYLTRANSFERASE 3, MITOCHONDRIAL"/>
    <property type="match status" value="1"/>
</dbReference>
<dbReference type="InterPro" id="IPR051259">
    <property type="entry name" value="rRNA_Methyltransferase"/>
</dbReference>
<dbReference type="OrthoDB" id="270651at2759"/>
<dbReference type="InterPro" id="IPR029026">
    <property type="entry name" value="tRNA_m1G_MTases_N"/>
</dbReference>
<accession>A0A1U7LI50</accession>
<proteinExistence type="predicted"/>
<dbReference type="OMA" id="SSEHHGV"/>
<dbReference type="Proteomes" id="UP000186594">
    <property type="component" value="Unassembled WGS sequence"/>
</dbReference>